<comment type="caution">
    <text evidence="2">The sequence shown here is derived from an EMBL/GenBank/DDBJ whole genome shotgun (WGS) entry which is preliminary data.</text>
</comment>
<protein>
    <recommendedName>
        <fullName evidence="4">Protease PrsW</fullName>
    </recommendedName>
</protein>
<sequence>MAQITPLTIAGVILGGFLPALLWLWFWLKEDPHPEPRRTLVMSFLLGMAAVPVALLLEYVLYRTLAKLGAVRAGEFSNLFLLFGWAFIEEGMKLLTAWWADLKRSVYDEPVDAMIYLITVALGFSALENMLFLTNGLGDGALQNLVTANLRFFGATLLHTVTAGAMGAAIAFSFFHKEHRWKNILGGVILATGLHWAFNALIMKSGPSGLLQTFSAVWALVIVLIFIFEKVKKLRAS</sequence>
<feature type="transmembrane region" description="Helical" evidence="1">
    <location>
        <begin position="184"/>
        <end position="203"/>
    </location>
</feature>
<reference evidence="2 3" key="1">
    <citation type="journal article" date="2016" name="Nat. Commun.">
        <title>Thousands of microbial genomes shed light on interconnected biogeochemical processes in an aquifer system.</title>
        <authorList>
            <person name="Anantharaman K."/>
            <person name="Brown C.T."/>
            <person name="Hug L.A."/>
            <person name="Sharon I."/>
            <person name="Castelle C.J."/>
            <person name="Probst A.J."/>
            <person name="Thomas B.C."/>
            <person name="Singh A."/>
            <person name="Wilkins M.J."/>
            <person name="Karaoz U."/>
            <person name="Brodie E.L."/>
            <person name="Williams K.H."/>
            <person name="Hubbard S.S."/>
            <person name="Banfield J.F."/>
        </authorList>
    </citation>
    <scope>NUCLEOTIDE SEQUENCE [LARGE SCALE GENOMIC DNA]</scope>
</reference>
<dbReference type="Proteomes" id="UP000176547">
    <property type="component" value="Unassembled WGS sequence"/>
</dbReference>
<dbReference type="AlphaFoldDB" id="A0A1F5NA90"/>
<proteinExistence type="predicted"/>
<organism evidence="2 3">
    <name type="scientific">Candidatus Doudnabacteria bacterium RIFCSPHIGHO2_01_52_17</name>
    <dbReference type="NCBI Taxonomy" id="1817820"/>
    <lineage>
        <taxon>Bacteria</taxon>
        <taxon>Candidatus Doudnaibacteriota</taxon>
    </lineage>
</organism>
<evidence type="ECO:0008006" key="4">
    <source>
        <dbReference type="Google" id="ProtNLM"/>
    </source>
</evidence>
<evidence type="ECO:0000313" key="3">
    <source>
        <dbReference type="Proteomes" id="UP000176547"/>
    </source>
</evidence>
<evidence type="ECO:0000256" key="1">
    <source>
        <dbReference type="SAM" id="Phobius"/>
    </source>
</evidence>
<name>A0A1F5NA90_9BACT</name>
<feature type="transmembrane region" description="Helical" evidence="1">
    <location>
        <begin position="6"/>
        <end position="28"/>
    </location>
</feature>
<dbReference type="PANTHER" id="PTHR36844">
    <property type="entry name" value="PROTEASE PRSW"/>
    <property type="match status" value="1"/>
</dbReference>
<evidence type="ECO:0000313" key="2">
    <source>
        <dbReference type="EMBL" id="OGE74488.1"/>
    </source>
</evidence>
<feature type="transmembrane region" description="Helical" evidence="1">
    <location>
        <begin position="40"/>
        <end position="62"/>
    </location>
</feature>
<dbReference type="GO" id="GO:0008233">
    <property type="term" value="F:peptidase activity"/>
    <property type="evidence" value="ECO:0007669"/>
    <property type="project" value="InterPro"/>
</dbReference>
<feature type="transmembrane region" description="Helical" evidence="1">
    <location>
        <begin position="152"/>
        <end position="172"/>
    </location>
</feature>
<dbReference type="Pfam" id="PF13367">
    <property type="entry name" value="PrsW-protease"/>
    <property type="match status" value="1"/>
</dbReference>
<dbReference type="EMBL" id="MFEG01000069">
    <property type="protein sequence ID" value="OGE74488.1"/>
    <property type="molecule type" value="Genomic_DNA"/>
</dbReference>
<accession>A0A1F5NA90</accession>
<dbReference type="PANTHER" id="PTHR36844:SF1">
    <property type="entry name" value="PROTEASE PRSW"/>
    <property type="match status" value="1"/>
</dbReference>
<gene>
    <name evidence="2" type="ORF">A3K06_02330</name>
</gene>
<keyword evidence="1" id="KW-0472">Membrane</keyword>
<dbReference type="InterPro" id="IPR026898">
    <property type="entry name" value="PrsW"/>
</dbReference>
<feature type="transmembrane region" description="Helical" evidence="1">
    <location>
        <begin position="113"/>
        <end position="132"/>
    </location>
</feature>
<keyword evidence="1" id="KW-0812">Transmembrane</keyword>
<keyword evidence="1" id="KW-1133">Transmembrane helix</keyword>
<feature type="transmembrane region" description="Helical" evidence="1">
    <location>
        <begin position="209"/>
        <end position="228"/>
    </location>
</feature>